<name>A0A379T429_SALER</name>
<dbReference type="AlphaFoldDB" id="A0A379T429"/>
<keyword evidence="1" id="KW-1133">Transmembrane helix</keyword>
<gene>
    <name evidence="2" type="ORF">NCTC8297_00533</name>
</gene>
<keyword evidence="1" id="KW-0472">Membrane</keyword>
<evidence type="ECO:0000256" key="1">
    <source>
        <dbReference type="SAM" id="Phobius"/>
    </source>
</evidence>
<keyword evidence="1" id="KW-0812">Transmembrane</keyword>
<dbReference type="PANTHER" id="PTHR40278:SF1">
    <property type="entry name" value="DNA UTILIZATION PROTEIN HOFN"/>
    <property type="match status" value="1"/>
</dbReference>
<dbReference type="PANTHER" id="PTHR40278">
    <property type="entry name" value="DNA UTILIZATION PROTEIN HOFN"/>
    <property type="match status" value="1"/>
</dbReference>
<dbReference type="InterPro" id="IPR052534">
    <property type="entry name" value="Extracell_DNA_Util/SecSys_Comp"/>
</dbReference>
<protein>
    <submittedName>
        <fullName evidence="2">DNA utilization protein HofM</fullName>
    </submittedName>
</protein>
<evidence type="ECO:0000313" key="2">
    <source>
        <dbReference type="EMBL" id="SUG45364.1"/>
    </source>
</evidence>
<feature type="transmembrane region" description="Helical" evidence="1">
    <location>
        <begin position="247"/>
        <end position="269"/>
    </location>
</feature>
<reference evidence="2 3" key="1">
    <citation type="submission" date="2018-06" db="EMBL/GenBank/DDBJ databases">
        <authorList>
            <consortium name="Pathogen Informatics"/>
            <person name="Doyle S."/>
        </authorList>
    </citation>
    <scope>NUCLEOTIDE SEQUENCE [LARGE SCALE GENOMIC DNA]</scope>
    <source>
        <strain evidence="2 3">NCTC8297</strain>
    </source>
</reference>
<dbReference type="Pfam" id="PF05137">
    <property type="entry name" value="PilN"/>
    <property type="match status" value="1"/>
</dbReference>
<evidence type="ECO:0000313" key="3">
    <source>
        <dbReference type="Proteomes" id="UP000254741"/>
    </source>
</evidence>
<sequence length="439" mass="50003">MAFKTWQIGLHIQPHEALAIAVVRGASGWSLQRWWRLPLMNASTAEGTIPDPQSLAHVLRPWSRELPLRHRIHLSFPAHRTLQRAFPHPPMRLREREQVAWLSQTMARELDMDADLLRFDFQDDALSPAFNVTAAQGKEISALLTLAQTLKVRIAAVTPDACALQRLLPFIPPGRQCLVWRDEGQWLWATRYAWGRKLAREAATLHDLAATLSVMPEHIALCAEGEFDPWRAVIVRQPPVPPDGYRFAIALGLAMGGDTLMAHSVNLLPWRRQHYVARLRLWCVIWGASLLLIASFATIARSVFLQEGRINELLLAAENGRTTALAANMPRLQQRQRQQQARLQHQAQRELTQGWQSILTDLANLLPDQAWLTSLNYQQETLELEGLARTFGDLLTLETSLRHYANFPLNRTGATRQDAQGRWQFQYQLTRSVARERAL</sequence>
<proteinExistence type="predicted"/>
<dbReference type="InterPro" id="IPR007813">
    <property type="entry name" value="PilN"/>
</dbReference>
<dbReference type="EMBL" id="UGXG01000002">
    <property type="protein sequence ID" value="SUG45364.1"/>
    <property type="molecule type" value="Genomic_DNA"/>
</dbReference>
<dbReference type="Proteomes" id="UP000254741">
    <property type="component" value="Unassembled WGS sequence"/>
</dbReference>
<accession>A0A379T429</accession>
<organism evidence="2 3">
    <name type="scientific">Salmonella enterica subsp. arizonae</name>
    <dbReference type="NCBI Taxonomy" id="59203"/>
    <lineage>
        <taxon>Bacteria</taxon>
        <taxon>Pseudomonadati</taxon>
        <taxon>Pseudomonadota</taxon>
        <taxon>Gammaproteobacteria</taxon>
        <taxon>Enterobacterales</taxon>
        <taxon>Enterobacteriaceae</taxon>
        <taxon>Salmonella</taxon>
    </lineage>
</organism>
<feature type="transmembrane region" description="Helical" evidence="1">
    <location>
        <begin position="281"/>
        <end position="304"/>
    </location>
</feature>